<feature type="region of interest" description="Disordered" evidence="1">
    <location>
        <begin position="1"/>
        <end position="26"/>
    </location>
</feature>
<gene>
    <name evidence="2" type="ORF">MiSe_74720</name>
</gene>
<dbReference type="Proteomes" id="UP001050975">
    <property type="component" value="Unassembled WGS sequence"/>
</dbReference>
<name>A0AAV3WMG2_9CYAN</name>
<dbReference type="RefSeq" id="WP_226590519.1">
    <property type="nucleotide sequence ID" value="NZ_BLAY01000174.1"/>
</dbReference>
<reference evidence="2" key="1">
    <citation type="submission" date="2019-10" db="EMBL/GenBank/DDBJ databases">
        <title>Draft genome sequece of Microseira wollei NIES-4236.</title>
        <authorList>
            <person name="Yamaguchi H."/>
            <person name="Suzuki S."/>
            <person name="Kawachi M."/>
        </authorList>
    </citation>
    <scope>NUCLEOTIDE SEQUENCE</scope>
    <source>
        <strain evidence="2">NIES-4236</strain>
    </source>
</reference>
<dbReference type="EMBL" id="BLAY01000174">
    <property type="protein sequence ID" value="GET42654.1"/>
    <property type="molecule type" value="Genomic_DNA"/>
</dbReference>
<evidence type="ECO:0000313" key="2">
    <source>
        <dbReference type="EMBL" id="GET42654.1"/>
    </source>
</evidence>
<proteinExistence type="predicted"/>
<protein>
    <submittedName>
        <fullName evidence="2">Uncharacterized protein</fullName>
    </submittedName>
</protein>
<dbReference type="AlphaFoldDB" id="A0AAV3WMG2"/>
<accession>A0AAV3WMG2</accession>
<keyword evidence="3" id="KW-1185">Reference proteome</keyword>
<organism evidence="2 3">
    <name type="scientific">Microseira wollei NIES-4236</name>
    <dbReference type="NCBI Taxonomy" id="2530354"/>
    <lineage>
        <taxon>Bacteria</taxon>
        <taxon>Bacillati</taxon>
        <taxon>Cyanobacteriota</taxon>
        <taxon>Cyanophyceae</taxon>
        <taxon>Oscillatoriophycideae</taxon>
        <taxon>Aerosakkonematales</taxon>
        <taxon>Aerosakkonemataceae</taxon>
        <taxon>Microseira</taxon>
    </lineage>
</organism>
<sequence>MSFDFIPDDGGIPTPKYACNTDGEPSPGREPIEMLLIASPQAINRTILHLYKRGFAEVSAWSRLLPTGKPGKMIGILCRQIPIS</sequence>
<evidence type="ECO:0000313" key="3">
    <source>
        <dbReference type="Proteomes" id="UP001050975"/>
    </source>
</evidence>
<comment type="caution">
    <text evidence="2">The sequence shown here is derived from an EMBL/GenBank/DDBJ whole genome shotgun (WGS) entry which is preliminary data.</text>
</comment>
<evidence type="ECO:0000256" key="1">
    <source>
        <dbReference type="SAM" id="MobiDB-lite"/>
    </source>
</evidence>